<evidence type="ECO:0000313" key="9">
    <source>
        <dbReference type="EMBL" id="CZR04898.1"/>
    </source>
</evidence>
<reference evidence="9 11" key="1">
    <citation type="submission" date="2016-02" db="EMBL/GenBank/DDBJ databases">
        <authorList>
            <person name="Wen L."/>
            <person name="He K."/>
            <person name="Yang H."/>
        </authorList>
    </citation>
    <scope>NUCLEOTIDE SEQUENCE [LARGE SCALE GENOMIC DNA]</scope>
    <source>
        <strain evidence="9">Trichococcus_R210</strain>
    </source>
</reference>
<dbReference type="GO" id="GO:0006089">
    <property type="term" value="P:lactate metabolic process"/>
    <property type="evidence" value="ECO:0007669"/>
    <property type="project" value="TreeGrafter"/>
</dbReference>
<keyword evidence="12" id="KW-1185">Reference proteome</keyword>
<dbReference type="Gene3D" id="3.40.50.720">
    <property type="entry name" value="NAD(P)-binding Rossmann-like Domain"/>
    <property type="match status" value="1"/>
</dbReference>
<feature type="domain" description="Lactate/malate dehydrogenase C-terminal" evidence="8">
    <location>
        <begin position="152"/>
        <end position="315"/>
    </location>
</feature>
<feature type="binding site" evidence="5">
    <location>
        <position position="35"/>
    </location>
    <ligand>
        <name>NAD(+)</name>
        <dbReference type="ChEBI" id="CHEBI:57540"/>
    </ligand>
</feature>
<dbReference type="OrthoDB" id="9802969at2"/>
<dbReference type="Gene3D" id="3.90.110.10">
    <property type="entry name" value="Lactate dehydrogenase/glycoside hydrolase, family 4, C-terminal"/>
    <property type="match status" value="1"/>
</dbReference>
<organism evidence="9 11">
    <name type="scientific">Trichococcus ilyis</name>
    <dbReference type="NCBI Taxonomy" id="640938"/>
    <lineage>
        <taxon>Bacteria</taxon>
        <taxon>Bacillati</taxon>
        <taxon>Bacillota</taxon>
        <taxon>Bacilli</taxon>
        <taxon>Lactobacillales</taxon>
        <taxon>Carnobacteriaceae</taxon>
        <taxon>Trichococcus</taxon>
    </lineage>
</organism>
<evidence type="ECO:0000256" key="3">
    <source>
        <dbReference type="ARBA" id="ARBA00023027"/>
    </source>
</evidence>
<dbReference type="InterPro" id="IPR036291">
    <property type="entry name" value="NAD(P)-bd_dom_sf"/>
</dbReference>
<dbReference type="EMBL" id="FJNB01000017">
    <property type="protein sequence ID" value="CZR04898.1"/>
    <property type="molecule type" value="Genomic_DNA"/>
</dbReference>
<dbReference type="Proteomes" id="UP000199280">
    <property type="component" value="Unassembled WGS sequence"/>
</dbReference>
<dbReference type="EMBL" id="FNYT01000014">
    <property type="protein sequence ID" value="SEJ45352.1"/>
    <property type="molecule type" value="Genomic_DNA"/>
</dbReference>
<comment type="similarity">
    <text evidence="1">Belongs to the LDH/MDH superfamily. LDH family.</text>
</comment>
<protein>
    <submittedName>
        <fullName evidence="10">L-lactate dehydrogenase</fullName>
    </submittedName>
    <submittedName>
        <fullName evidence="9">L-lactate/malate dehydrogenase</fullName>
    </submittedName>
</protein>
<feature type="active site" description="Proton acceptor" evidence="4">
    <location>
        <position position="182"/>
    </location>
</feature>
<dbReference type="AlphaFoldDB" id="A0A143Z3J6"/>
<feature type="binding site" evidence="5">
    <location>
        <position position="102"/>
    </location>
    <ligand>
        <name>NAD(+)</name>
        <dbReference type="ChEBI" id="CHEBI:57540"/>
    </ligand>
</feature>
<keyword evidence="3 5" id="KW-0520">NAD</keyword>
<feature type="domain" description="Lactate/malate dehydrogenase N-terminal" evidence="7">
    <location>
        <begin position="4"/>
        <end position="149"/>
    </location>
</feature>
<feature type="binding site" evidence="5">
    <location>
        <begin position="10"/>
        <end position="15"/>
    </location>
    <ligand>
        <name>NAD(+)</name>
        <dbReference type="ChEBI" id="CHEBI:57540"/>
    </ligand>
</feature>
<sequence length="319" mass="34783">MIQTKLAIIGVGHVGSQVLTDCSHLNLFSEIVLIDSKEDTAKGEALDHRHALAASYRTNSKIYAGDFADCADADVIIISAGVSEKPRPGEDMPPRALMGKENAVEIRKIMAGITAYTHEAIIILITNPVDTITYIAENEFDYPKGRIFGTGTTLDTFRYRQIIASHYGVDPKAVSGYIMGEHGSTAFAAFSSTTVGALTLSQCDALLDRAEPVDREFISQEVVHTASDVFNWKGWTNSGIGEVAAVLARAVMLDEKSIFPVTATVDGFYNCHGEAAFSMPCIIGRNGLERQIPLPLDEEEYEKLQLSIKDIQHTLQSVR</sequence>
<evidence type="ECO:0000256" key="6">
    <source>
        <dbReference type="RuleBase" id="RU003369"/>
    </source>
</evidence>
<evidence type="ECO:0000256" key="4">
    <source>
        <dbReference type="PIRSR" id="PIRSR000102-1"/>
    </source>
</evidence>
<evidence type="ECO:0000256" key="1">
    <source>
        <dbReference type="ARBA" id="ARBA00006054"/>
    </source>
</evidence>
<dbReference type="STRING" id="640938.TR210_2166"/>
<accession>A0A143Z3J6</accession>
<dbReference type="GO" id="GO:0004459">
    <property type="term" value="F:L-lactate dehydrogenase (NAD+) activity"/>
    <property type="evidence" value="ECO:0007669"/>
    <property type="project" value="TreeGrafter"/>
</dbReference>
<dbReference type="RefSeq" id="WP_068623688.1">
    <property type="nucleotide sequence ID" value="NZ_FJNB01000017.1"/>
</dbReference>
<name>A0A143Z3J6_9LACT</name>
<reference evidence="10 12" key="2">
    <citation type="submission" date="2016-10" db="EMBL/GenBank/DDBJ databases">
        <authorList>
            <person name="Varghese N."/>
            <person name="Submissions S."/>
        </authorList>
    </citation>
    <scope>NUCLEOTIDE SEQUENCE [LARGE SCALE GENOMIC DNA]</scope>
    <source>
        <strain evidence="10 12">DSM 22150</strain>
    </source>
</reference>
<evidence type="ECO:0000313" key="10">
    <source>
        <dbReference type="EMBL" id="SEJ45352.1"/>
    </source>
</evidence>
<dbReference type="Pfam" id="PF00056">
    <property type="entry name" value="Ldh_1_N"/>
    <property type="match status" value="1"/>
</dbReference>
<dbReference type="Pfam" id="PF02866">
    <property type="entry name" value="Ldh_1_C"/>
    <property type="match status" value="1"/>
</dbReference>
<gene>
    <name evidence="10" type="ORF">SAMN05216375_11435</name>
    <name evidence="9" type="ORF">TR210_2166</name>
</gene>
<evidence type="ECO:0000313" key="11">
    <source>
        <dbReference type="Proteomes" id="UP000076878"/>
    </source>
</evidence>
<dbReference type="Proteomes" id="UP000076878">
    <property type="component" value="Unassembled WGS sequence"/>
</dbReference>
<evidence type="ECO:0000256" key="5">
    <source>
        <dbReference type="PIRSR" id="PIRSR000102-3"/>
    </source>
</evidence>
<keyword evidence="2 6" id="KW-0560">Oxidoreductase</keyword>
<dbReference type="InterPro" id="IPR001557">
    <property type="entry name" value="L-lactate/malate_DH"/>
</dbReference>
<evidence type="ECO:0000256" key="2">
    <source>
        <dbReference type="ARBA" id="ARBA00023002"/>
    </source>
</evidence>
<dbReference type="SUPFAM" id="SSF56327">
    <property type="entry name" value="LDH C-terminal domain-like"/>
    <property type="match status" value="1"/>
</dbReference>
<feature type="binding site" evidence="5">
    <location>
        <begin position="125"/>
        <end position="127"/>
    </location>
    <ligand>
        <name>NAD(+)</name>
        <dbReference type="ChEBI" id="CHEBI:57540"/>
    </ligand>
</feature>
<evidence type="ECO:0000313" key="12">
    <source>
        <dbReference type="Proteomes" id="UP000199280"/>
    </source>
</evidence>
<dbReference type="PANTHER" id="PTHR43128">
    <property type="entry name" value="L-2-HYDROXYCARBOXYLATE DEHYDROGENASE (NAD(P)(+))"/>
    <property type="match status" value="1"/>
</dbReference>
<evidence type="ECO:0000259" key="8">
    <source>
        <dbReference type="Pfam" id="PF02866"/>
    </source>
</evidence>
<dbReference type="InterPro" id="IPR001236">
    <property type="entry name" value="Lactate/malate_DH_N"/>
</dbReference>
<evidence type="ECO:0000259" key="7">
    <source>
        <dbReference type="Pfam" id="PF00056"/>
    </source>
</evidence>
<proteinExistence type="inferred from homology"/>
<dbReference type="SUPFAM" id="SSF51735">
    <property type="entry name" value="NAD(P)-binding Rossmann-fold domains"/>
    <property type="match status" value="1"/>
</dbReference>
<dbReference type="InterPro" id="IPR022383">
    <property type="entry name" value="Lactate/malate_DH_C"/>
</dbReference>
<dbReference type="PIRSF" id="PIRSF000102">
    <property type="entry name" value="Lac_mal_DH"/>
    <property type="match status" value="1"/>
</dbReference>
<dbReference type="PRINTS" id="PR00086">
    <property type="entry name" value="LLDHDRGNASE"/>
</dbReference>
<dbReference type="InterPro" id="IPR015955">
    <property type="entry name" value="Lactate_DH/Glyco_Ohase_4_C"/>
</dbReference>
<dbReference type="PANTHER" id="PTHR43128:SF16">
    <property type="entry name" value="L-LACTATE DEHYDROGENASE"/>
    <property type="match status" value="1"/>
</dbReference>